<dbReference type="AlphaFoldDB" id="A0A382M7C3"/>
<sequence>VILVRVESDGEEVSNNYLHAIRDRLSDEGVASVEKRVLHGHTAVTIVDLAHETAKSLVTMTTHGRSGIGSYGIQETRCW</sequence>
<feature type="domain" description="UspA" evidence="1">
    <location>
        <begin position="22"/>
        <end position="69"/>
    </location>
</feature>
<dbReference type="InterPro" id="IPR014729">
    <property type="entry name" value="Rossmann-like_a/b/a_fold"/>
</dbReference>
<dbReference type="Pfam" id="PF00582">
    <property type="entry name" value="Usp"/>
    <property type="match status" value="1"/>
</dbReference>
<dbReference type="InterPro" id="IPR006016">
    <property type="entry name" value="UspA"/>
</dbReference>
<proteinExistence type="predicted"/>
<protein>
    <recommendedName>
        <fullName evidence="1">UspA domain-containing protein</fullName>
    </recommendedName>
</protein>
<gene>
    <name evidence="2" type="ORF">METZ01_LOCUS296451</name>
</gene>
<reference evidence="2" key="1">
    <citation type="submission" date="2018-05" db="EMBL/GenBank/DDBJ databases">
        <authorList>
            <person name="Lanie J.A."/>
            <person name="Ng W.-L."/>
            <person name="Kazmierczak K.M."/>
            <person name="Andrzejewski T.M."/>
            <person name="Davidsen T.M."/>
            <person name="Wayne K.J."/>
            <person name="Tettelin H."/>
            <person name="Glass J.I."/>
            <person name="Rusch D."/>
            <person name="Podicherti R."/>
            <person name="Tsui H.-C.T."/>
            <person name="Winkler M.E."/>
        </authorList>
    </citation>
    <scope>NUCLEOTIDE SEQUENCE</scope>
</reference>
<evidence type="ECO:0000313" key="2">
    <source>
        <dbReference type="EMBL" id="SVC43597.1"/>
    </source>
</evidence>
<dbReference type="EMBL" id="UINC01091097">
    <property type="protein sequence ID" value="SVC43597.1"/>
    <property type="molecule type" value="Genomic_DNA"/>
</dbReference>
<evidence type="ECO:0000259" key="1">
    <source>
        <dbReference type="Pfam" id="PF00582"/>
    </source>
</evidence>
<accession>A0A382M7C3</accession>
<feature type="non-terminal residue" evidence="2">
    <location>
        <position position="1"/>
    </location>
</feature>
<name>A0A382M7C3_9ZZZZ</name>
<dbReference type="Gene3D" id="3.40.50.620">
    <property type="entry name" value="HUPs"/>
    <property type="match status" value="1"/>
</dbReference>
<organism evidence="2">
    <name type="scientific">marine metagenome</name>
    <dbReference type="NCBI Taxonomy" id="408172"/>
    <lineage>
        <taxon>unclassified sequences</taxon>
        <taxon>metagenomes</taxon>
        <taxon>ecological metagenomes</taxon>
    </lineage>
</organism>
<dbReference type="SUPFAM" id="SSF52402">
    <property type="entry name" value="Adenine nucleotide alpha hydrolases-like"/>
    <property type="match status" value="1"/>
</dbReference>